<proteinExistence type="predicted"/>
<comment type="caution">
    <text evidence="2">The sequence shown here is derived from an EMBL/GenBank/DDBJ whole genome shotgun (WGS) entry which is preliminary data.</text>
</comment>
<dbReference type="InterPro" id="IPR032710">
    <property type="entry name" value="NTF2-like_dom_sf"/>
</dbReference>
<dbReference type="SUPFAM" id="SSF51182">
    <property type="entry name" value="RmlC-like cupins"/>
    <property type="match status" value="1"/>
</dbReference>
<protein>
    <submittedName>
        <fullName evidence="2">Nuclear transport factor 2 family protein</fullName>
    </submittedName>
</protein>
<organism evidence="2 3">
    <name type="scientific">Oryzicola mucosus</name>
    <dbReference type="NCBI Taxonomy" id="2767425"/>
    <lineage>
        <taxon>Bacteria</taxon>
        <taxon>Pseudomonadati</taxon>
        <taxon>Pseudomonadota</taxon>
        <taxon>Alphaproteobacteria</taxon>
        <taxon>Hyphomicrobiales</taxon>
        <taxon>Phyllobacteriaceae</taxon>
        <taxon>Oryzicola</taxon>
    </lineage>
</organism>
<sequence>MTRAKAEPVTHIDDDRFRVTEWRFAAGAETGWHIHGHDYVIVPLTDGTLGLEGPDGAQSQATLTQGVPYSRRTGVAHNVINAGEAPLSFLEVEVVEGGDRTARRLAVLDRFLAAWNARDVDELMQCMAEDCAFHGSAGPEAEGRRHFGREAVRAAYAALFEAFPQAAWTKGRHVVTGDTGLSSWRFVGTSKAGQTVDVDGCDIFTFSGDLIALKDSYRKSRG</sequence>
<dbReference type="Gene3D" id="3.10.450.50">
    <property type="match status" value="1"/>
</dbReference>
<dbReference type="InterPro" id="IPR011051">
    <property type="entry name" value="RmlC_Cupin_sf"/>
</dbReference>
<name>A0A8J6U220_9HYPH</name>
<dbReference type="AlphaFoldDB" id="A0A8J6U220"/>
<dbReference type="InterPro" id="IPR037401">
    <property type="entry name" value="SnoaL-like"/>
</dbReference>
<dbReference type="EMBL" id="JACVVX010000003">
    <property type="protein sequence ID" value="MBD0415273.1"/>
    <property type="molecule type" value="Genomic_DNA"/>
</dbReference>
<dbReference type="InterPro" id="IPR014710">
    <property type="entry name" value="RmlC-like_jellyroll"/>
</dbReference>
<accession>A0A8J6U220</accession>
<evidence type="ECO:0000313" key="3">
    <source>
        <dbReference type="Proteomes" id="UP000643405"/>
    </source>
</evidence>
<evidence type="ECO:0000259" key="1">
    <source>
        <dbReference type="Pfam" id="PF12680"/>
    </source>
</evidence>
<dbReference type="SUPFAM" id="SSF54427">
    <property type="entry name" value="NTF2-like"/>
    <property type="match status" value="1"/>
</dbReference>
<feature type="domain" description="SnoaL-like" evidence="1">
    <location>
        <begin position="109"/>
        <end position="212"/>
    </location>
</feature>
<gene>
    <name evidence="2" type="ORF">ICI42_11460</name>
</gene>
<dbReference type="Gene3D" id="2.60.120.10">
    <property type="entry name" value="Jelly Rolls"/>
    <property type="match status" value="1"/>
</dbReference>
<dbReference type="CDD" id="cd06982">
    <property type="entry name" value="cupin_BauB-like"/>
    <property type="match status" value="1"/>
</dbReference>
<keyword evidence="3" id="KW-1185">Reference proteome</keyword>
<dbReference type="Proteomes" id="UP000643405">
    <property type="component" value="Unassembled WGS sequence"/>
</dbReference>
<dbReference type="RefSeq" id="WP_188164705.1">
    <property type="nucleotide sequence ID" value="NZ_JACVVX010000003.1"/>
</dbReference>
<evidence type="ECO:0000313" key="2">
    <source>
        <dbReference type="EMBL" id="MBD0415273.1"/>
    </source>
</evidence>
<dbReference type="Pfam" id="PF12680">
    <property type="entry name" value="SnoaL_2"/>
    <property type="match status" value="1"/>
</dbReference>
<reference evidence="2" key="1">
    <citation type="submission" date="2020-09" db="EMBL/GenBank/DDBJ databases">
        <title>Genome seq and assembly of Tianweitania sp.</title>
        <authorList>
            <person name="Chhetri G."/>
        </authorList>
    </citation>
    <scope>NUCLEOTIDE SEQUENCE</scope>
    <source>
        <strain evidence="2">Rool2</strain>
    </source>
</reference>